<dbReference type="Proteomes" id="UP000008641">
    <property type="component" value="Chromosome"/>
</dbReference>
<keyword evidence="3" id="KW-1185">Reference proteome</keyword>
<dbReference type="STRING" id="865938.Weevi_1825"/>
<protein>
    <recommendedName>
        <fullName evidence="4">SIMPL domain-containing protein</fullName>
    </recommendedName>
</protein>
<name>F0P0L6_WEEVC</name>
<keyword evidence="1" id="KW-1133">Transmembrane helix</keyword>
<dbReference type="PANTHER" id="PTHR34387">
    <property type="entry name" value="SLR1258 PROTEIN"/>
    <property type="match status" value="1"/>
</dbReference>
<sequence length="244" mass="27301">MKNTFFPISIVTALGVIIAAFVLSNAFKYKYKSQNRINVVGNAKQDFESDIVVWSGSFSRNDFDLKTASESLNTDKSTVLNYLKNKGIKESEITFDAVNINKDFNYFTREDGTSYSEFSGYTLTQNVSIESKDINRIEKVSRKITDLISQGIELNSSQPSYYYSKLEDLKLELIKKASENGRQRAENIASEAKASLGHLKNADLGIFQITGQNTNEDFSYGGVFNTTSRSKTANITVKLSFATK</sequence>
<organism evidence="2 3">
    <name type="scientific">Weeksella virosa (strain ATCC 43766 / DSM 16922 / JCM 21250 / CCUG 30538 / CDC 9751 / IAM 14551 / NBRC 16016 / NCTC 11634 / CL345/78)</name>
    <dbReference type="NCBI Taxonomy" id="865938"/>
    <lineage>
        <taxon>Bacteria</taxon>
        <taxon>Pseudomonadati</taxon>
        <taxon>Bacteroidota</taxon>
        <taxon>Flavobacteriia</taxon>
        <taxon>Flavobacteriales</taxon>
        <taxon>Weeksellaceae</taxon>
        <taxon>Weeksella</taxon>
    </lineage>
</organism>
<dbReference type="AlphaFoldDB" id="F0P0L6"/>
<dbReference type="eggNOG" id="COG2859">
    <property type="taxonomic scope" value="Bacteria"/>
</dbReference>
<evidence type="ECO:0000313" key="2">
    <source>
        <dbReference type="EMBL" id="ADX68515.1"/>
    </source>
</evidence>
<reference evidence="3" key="2">
    <citation type="journal article" date="2011" name="Stand. Genomic Sci.">
        <title>Complete genome sequence of Weeksella virosa type strain (9751T).</title>
        <authorList>
            <person name="Lang E."/>
            <person name="Teshima H."/>
            <person name="Lucas S."/>
            <person name="Lapidus A."/>
            <person name="Hammon N."/>
            <person name="Deshpande S."/>
            <person name="Nolan M."/>
            <person name="Cheng J."/>
            <person name="Pitluck S."/>
            <person name="Liolios K."/>
            <person name="Pagani I."/>
            <person name="Mikhailova N."/>
            <person name="Ivanova N."/>
            <person name="Mavromatis K."/>
            <person name="Pati A."/>
            <person name="Tapia R."/>
            <person name="Han C."/>
            <person name="Goodwin L."/>
            <person name="Chen A."/>
            <person name="Palaniappan K."/>
            <person name="Land M."/>
            <person name="Hauser L."/>
            <person name="Chang Y."/>
            <person name="Jeffries C."/>
            <person name="Brambilla E."/>
            <person name="Kopitz M."/>
            <person name="Rohde M."/>
            <person name="Goker M."/>
            <person name="Tindall B."/>
            <person name="Detter J."/>
            <person name="Woyke T."/>
            <person name="Bristow J."/>
            <person name="Eisen J."/>
            <person name="Markowitz V."/>
            <person name="Hugenholtz P."/>
            <person name="Klenk H."/>
            <person name="Kyrpides N."/>
        </authorList>
    </citation>
    <scope>NUCLEOTIDE SEQUENCE [LARGE SCALE GENOMIC DNA]</scope>
    <source>
        <strain evidence="3">ATCC 43766 / DSM 16922 / JCM 21250 / NBRC 16016 / NCTC 11634 / CL345/78</strain>
    </source>
</reference>
<dbReference type="InterPro" id="IPR007497">
    <property type="entry name" value="SIMPL/DUF541"/>
</dbReference>
<dbReference type="Pfam" id="PF04402">
    <property type="entry name" value="SIMPL"/>
    <property type="match status" value="1"/>
</dbReference>
<dbReference type="RefSeq" id="WP_013598904.1">
    <property type="nucleotide sequence ID" value="NC_015144.1"/>
</dbReference>
<dbReference type="OrthoDB" id="9785289at2"/>
<dbReference type="PANTHER" id="PTHR34387:SF2">
    <property type="entry name" value="SLR1258 PROTEIN"/>
    <property type="match status" value="1"/>
</dbReference>
<keyword evidence="1" id="KW-0472">Membrane</keyword>
<feature type="transmembrane region" description="Helical" evidence="1">
    <location>
        <begin position="6"/>
        <end position="27"/>
    </location>
</feature>
<evidence type="ECO:0000256" key="1">
    <source>
        <dbReference type="SAM" id="Phobius"/>
    </source>
</evidence>
<dbReference type="PIRSF" id="PIRSF029033">
    <property type="entry name" value="UCP029033"/>
    <property type="match status" value="1"/>
</dbReference>
<gene>
    <name evidence="2" type="ordered locus">Weevi_1825</name>
</gene>
<accession>F0P0L6</accession>
<evidence type="ECO:0000313" key="3">
    <source>
        <dbReference type="Proteomes" id="UP000008641"/>
    </source>
</evidence>
<reference evidence="2 3" key="1">
    <citation type="journal article" date="2011" name="Stand. Genomic Sci.">
        <title>Complete genome sequence of Weeksella virosa type strain (9751).</title>
        <authorList>
            <person name="Lang E."/>
            <person name="Teshima H."/>
            <person name="Lucas S."/>
            <person name="Lapidus A."/>
            <person name="Hammon N."/>
            <person name="Deshpande S."/>
            <person name="Nolan M."/>
            <person name="Cheng J.F."/>
            <person name="Pitluck S."/>
            <person name="Liolios K."/>
            <person name="Pagani I."/>
            <person name="Mikhailova N."/>
            <person name="Ivanova N."/>
            <person name="Mavromatis K."/>
            <person name="Pati A."/>
            <person name="Tapia R."/>
            <person name="Han C."/>
            <person name="Goodwin L."/>
            <person name="Chen A."/>
            <person name="Palaniappan K."/>
            <person name="Land M."/>
            <person name="Hauser L."/>
            <person name="Chang Y.J."/>
            <person name="Jeffries C.D."/>
            <person name="Brambilla E.M."/>
            <person name="Kopitz M."/>
            <person name="Rohde M."/>
            <person name="Goker M."/>
            <person name="Tindall B.J."/>
            <person name="Detter J.C."/>
            <person name="Woyke T."/>
            <person name="Bristow J."/>
            <person name="Eisen J.A."/>
            <person name="Markowitz V."/>
            <person name="Hugenholtz P."/>
            <person name="Klenk H.P."/>
            <person name="Kyrpides N.C."/>
        </authorList>
    </citation>
    <scope>NUCLEOTIDE SEQUENCE [LARGE SCALE GENOMIC DNA]</scope>
    <source>
        <strain evidence="3">ATCC 43766 / DSM 16922 / JCM 21250 / NBRC 16016 / NCTC 11634 / CL345/78</strain>
    </source>
</reference>
<proteinExistence type="predicted"/>
<evidence type="ECO:0008006" key="4">
    <source>
        <dbReference type="Google" id="ProtNLM"/>
    </source>
</evidence>
<dbReference type="InterPro" id="IPR052022">
    <property type="entry name" value="26kDa_periplasmic_antigen"/>
</dbReference>
<dbReference type="GO" id="GO:0006974">
    <property type="term" value="P:DNA damage response"/>
    <property type="evidence" value="ECO:0007669"/>
    <property type="project" value="TreeGrafter"/>
</dbReference>
<keyword evidence="1" id="KW-0812">Transmembrane</keyword>
<dbReference type="Gene3D" id="3.30.70.2970">
    <property type="entry name" value="Protein of unknown function (DUF541), domain 2"/>
    <property type="match status" value="1"/>
</dbReference>
<dbReference type="HOGENOM" id="CLU_077423_0_0_10"/>
<dbReference type="InterPro" id="IPR016907">
    <property type="entry name" value="UCP029033"/>
</dbReference>
<dbReference type="KEGG" id="wvi:Weevi_1825"/>
<dbReference type="EMBL" id="CP002455">
    <property type="protein sequence ID" value="ADX68515.1"/>
    <property type="molecule type" value="Genomic_DNA"/>
</dbReference>